<keyword evidence="3 5" id="KW-1133">Transmembrane helix</keyword>
<reference evidence="8" key="1">
    <citation type="submission" date="2021-09" db="EMBL/GenBank/DDBJ databases">
        <authorList>
            <consortium name="AG Swart"/>
            <person name="Singh M."/>
            <person name="Singh A."/>
            <person name="Seah K."/>
            <person name="Emmerich C."/>
        </authorList>
    </citation>
    <scope>NUCLEOTIDE SEQUENCE</scope>
    <source>
        <strain evidence="8">ATCC30299</strain>
    </source>
</reference>
<keyword evidence="4 5" id="KW-0472">Membrane</keyword>
<dbReference type="AlphaFoldDB" id="A0AAU9J1G3"/>
<protein>
    <recommendedName>
        <fullName evidence="7">Receptor ligand binding region domain-containing protein</fullName>
    </recommendedName>
</protein>
<feature type="transmembrane region" description="Helical" evidence="5">
    <location>
        <begin position="954"/>
        <end position="977"/>
    </location>
</feature>
<evidence type="ECO:0000256" key="6">
    <source>
        <dbReference type="SAM" id="SignalP"/>
    </source>
</evidence>
<keyword evidence="6" id="KW-0732">Signal</keyword>
<dbReference type="GO" id="GO:0016020">
    <property type="term" value="C:membrane"/>
    <property type="evidence" value="ECO:0007669"/>
    <property type="project" value="UniProtKB-SubCell"/>
</dbReference>
<dbReference type="Proteomes" id="UP001162131">
    <property type="component" value="Unassembled WGS sequence"/>
</dbReference>
<keyword evidence="2 5" id="KW-0812">Transmembrane</keyword>
<gene>
    <name evidence="8" type="ORF">BSTOLATCC_MIC22444</name>
</gene>
<feature type="transmembrane region" description="Helical" evidence="5">
    <location>
        <begin position="1073"/>
        <end position="1093"/>
    </location>
</feature>
<evidence type="ECO:0000256" key="4">
    <source>
        <dbReference type="ARBA" id="ARBA00023136"/>
    </source>
</evidence>
<feature type="transmembrane region" description="Helical" evidence="5">
    <location>
        <begin position="903"/>
        <end position="925"/>
    </location>
</feature>
<dbReference type="InterPro" id="IPR028082">
    <property type="entry name" value="Peripla_BP_I"/>
</dbReference>
<proteinExistence type="predicted"/>
<comment type="caution">
    <text evidence="8">The sequence shown here is derived from an EMBL/GenBank/DDBJ whole genome shotgun (WGS) entry which is preliminary data.</text>
</comment>
<keyword evidence="9" id="KW-1185">Reference proteome</keyword>
<feature type="chain" id="PRO_5043661637" description="Receptor ligand binding region domain-containing protein" evidence="6">
    <location>
        <begin position="25"/>
        <end position="1141"/>
    </location>
</feature>
<comment type="subcellular location">
    <subcellularLocation>
        <location evidence="1">Membrane</location>
    </subcellularLocation>
</comment>
<feature type="transmembrane region" description="Helical" evidence="5">
    <location>
        <begin position="1046"/>
        <end position="1067"/>
    </location>
</feature>
<dbReference type="SUPFAM" id="SSF53822">
    <property type="entry name" value="Periplasmic binding protein-like I"/>
    <property type="match status" value="1"/>
</dbReference>
<dbReference type="Pfam" id="PF01094">
    <property type="entry name" value="ANF_receptor"/>
    <property type="match status" value="1"/>
</dbReference>
<feature type="transmembrane region" description="Helical" evidence="5">
    <location>
        <begin position="989"/>
        <end position="1010"/>
    </location>
</feature>
<organism evidence="8 9">
    <name type="scientific">Blepharisma stoltei</name>
    <dbReference type="NCBI Taxonomy" id="1481888"/>
    <lineage>
        <taxon>Eukaryota</taxon>
        <taxon>Sar</taxon>
        <taxon>Alveolata</taxon>
        <taxon>Ciliophora</taxon>
        <taxon>Postciliodesmatophora</taxon>
        <taxon>Heterotrichea</taxon>
        <taxon>Heterotrichida</taxon>
        <taxon>Blepharismidae</taxon>
        <taxon>Blepharisma</taxon>
    </lineage>
</organism>
<evidence type="ECO:0000256" key="3">
    <source>
        <dbReference type="ARBA" id="ARBA00022989"/>
    </source>
</evidence>
<feature type="transmembrane region" description="Helical" evidence="5">
    <location>
        <begin position="768"/>
        <end position="788"/>
    </location>
</feature>
<dbReference type="EMBL" id="CAJZBQ010000021">
    <property type="protein sequence ID" value="CAG9319094.1"/>
    <property type="molecule type" value="Genomic_DNA"/>
</dbReference>
<feature type="signal peptide" evidence="6">
    <location>
        <begin position="1"/>
        <end position="24"/>
    </location>
</feature>
<evidence type="ECO:0000259" key="7">
    <source>
        <dbReference type="Pfam" id="PF01094"/>
    </source>
</evidence>
<feature type="domain" description="Receptor ligand binding region" evidence="7">
    <location>
        <begin position="421"/>
        <end position="690"/>
    </location>
</feature>
<accession>A0AAU9J1G3</accession>
<feature type="transmembrane region" description="Helical" evidence="5">
    <location>
        <begin position="809"/>
        <end position="826"/>
    </location>
</feature>
<evidence type="ECO:0000256" key="5">
    <source>
        <dbReference type="SAM" id="Phobius"/>
    </source>
</evidence>
<name>A0AAU9J1G3_9CILI</name>
<evidence type="ECO:0000313" key="9">
    <source>
        <dbReference type="Proteomes" id="UP001162131"/>
    </source>
</evidence>
<dbReference type="Gene3D" id="3.40.50.2300">
    <property type="match status" value="3"/>
</dbReference>
<evidence type="ECO:0000256" key="2">
    <source>
        <dbReference type="ARBA" id="ARBA00022692"/>
    </source>
</evidence>
<evidence type="ECO:0000256" key="1">
    <source>
        <dbReference type="ARBA" id="ARBA00004370"/>
    </source>
</evidence>
<dbReference type="InterPro" id="IPR001828">
    <property type="entry name" value="ANF_lig-bd_rcpt"/>
</dbReference>
<evidence type="ECO:0000313" key="8">
    <source>
        <dbReference type="EMBL" id="CAG9319094.1"/>
    </source>
</evidence>
<feature type="transmembrane region" description="Helical" evidence="5">
    <location>
        <begin position="858"/>
        <end position="882"/>
    </location>
</feature>
<sequence length="1141" mass="129851">MLALFCYSFRNFPILFALFQLSTALEVIVTYQEFRSSYEWSQESVSEISHLHETVIDWHLCNVSRISLCIDEFPDSLIILDLSTDLDTQYYVAQICKNNFLIHLALQEKFVYKNDWTFSVLPSKSKQIEAFLAVLSYFEWKEGILFLNKENYEEKKEILEFSSKFNILDSEESTSYYELVHKLAFRLGATLYYIFTDSKESLEIQNLLKNMKLLTVGNGIILNQKSGYDCIIDGALIITDFGQELVTSSIKYYKNSISNIFSYILNLPLEETAQDTISVLKLNLKNYHQNANFSLVNIQNRERVIVGSIINNSITLSKDLIFPGSSKSNPKSTKKILNLSINAGPTNPNAAPVTTGVIGSRGAFVIKDKINEGSSELLSNFQLEFFNYNCGATIFNYTFSYSCFQKDMDKFGVAHVSSHGSPVAIGALQIFKQLNLTFPVIGTTNSDFILNSTAKYPMFTRVGFSTSYVSILTAVLLRAMGWKKAALLSHNDSWGSQRIYYLSMGARLTHLEIINPENTWTIPPNLDREGLKNYTHIIQGIINSQARLLIYSIQYPMSNYVLEMFYDLGLRKGDLVMFSVLPDTLISIGNNDTYRHKRVEIGIPMIDLQLQNWVGEVGRDVKNRIISTYKEPPNGYSCNYADGAYLIAYALDYMINRGQDYNDPFKLEATIRNQQFYGCTGRVSIEKGSNDRATDALDIGVNKLNPDGTLSIQLIGSYKPYSTQVLKYTTPMIYAGGTTIKPNDLRDENSKCPFSTRLVKTFVKGRELLFGICFGIVLITIVITVFIWKTWWNIPIEMLNKKEEISMQDMVVGITIAVEFFQYAAMGPDFSLISSTLSKVSDAFSLNLDDLLELKNGVFWIVVNIVFGGIGLWIVLCLVVLLRLDEKQFCPTIFQNLSILADYLMPILGNLCFIPFVSICLDIFICDQSIGNNFTDSFLSKDCYYFCWKDEHLVYSIISFIALILYEPLAVFCRPLWQELQPMLHVKAVPLFLMVKTIVQVILIVINKTVKRSEEIAHGILFIAVMIFYILFIFKFKPYNYQRFSWWQGLSLIGVCWLAILSTIGLIANEGYIPLLTILIIGWLIIAIIGLYVQKKRYPSLLFRKKGKDTSTLFKFAFTLGKHSKLNLTKISPNEGKKLSY</sequence>
<feature type="transmembrane region" description="Helical" evidence="5">
    <location>
        <begin position="1016"/>
        <end position="1034"/>
    </location>
</feature>